<name>A0A5C6RSN8_9FLAO</name>
<dbReference type="PANTHER" id="PTHR11138">
    <property type="entry name" value="METHIONYL-TRNA FORMYLTRANSFERASE"/>
    <property type="match status" value="1"/>
</dbReference>
<keyword evidence="3" id="KW-1185">Reference proteome</keyword>
<evidence type="ECO:0000259" key="1">
    <source>
        <dbReference type="Pfam" id="PF00551"/>
    </source>
</evidence>
<dbReference type="SUPFAM" id="SSF53328">
    <property type="entry name" value="Formyltransferase"/>
    <property type="match status" value="1"/>
</dbReference>
<protein>
    <recommendedName>
        <fullName evidence="1">Formyl transferase N-terminal domain-containing protein</fullName>
    </recommendedName>
</protein>
<dbReference type="OrthoDB" id="9802815at2"/>
<evidence type="ECO:0000313" key="3">
    <source>
        <dbReference type="Proteomes" id="UP000321721"/>
    </source>
</evidence>
<dbReference type="Gene3D" id="3.40.50.12230">
    <property type="match status" value="1"/>
</dbReference>
<feature type="domain" description="Formyl transferase N-terminal" evidence="1">
    <location>
        <begin position="115"/>
        <end position="223"/>
    </location>
</feature>
<dbReference type="InterPro" id="IPR036477">
    <property type="entry name" value="Formyl_transf_N_sf"/>
</dbReference>
<reference evidence="2 3" key="1">
    <citation type="submission" date="2019-08" db="EMBL/GenBank/DDBJ databases">
        <title>Genome of Vicingus serpentipes NCIMB 15042.</title>
        <authorList>
            <person name="Bowman J.P."/>
        </authorList>
    </citation>
    <scope>NUCLEOTIDE SEQUENCE [LARGE SCALE GENOMIC DNA]</scope>
    <source>
        <strain evidence="2 3">NCIMB 15042</strain>
    </source>
</reference>
<dbReference type="EMBL" id="VOOS01000003">
    <property type="protein sequence ID" value="TXB65278.1"/>
    <property type="molecule type" value="Genomic_DNA"/>
</dbReference>
<dbReference type="AlphaFoldDB" id="A0A5C6RSN8"/>
<evidence type="ECO:0000313" key="2">
    <source>
        <dbReference type="EMBL" id="TXB65278.1"/>
    </source>
</evidence>
<accession>A0A5C6RSN8</accession>
<dbReference type="Pfam" id="PF00551">
    <property type="entry name" value="Formyl_trans_N"/>
    <property type="match status" value="1"/>
</dbReference>
<gene>
    <name evidence="2" type="ORF">FRY74_07600</name>
</gene>
<dbReference type="PANTHER" id="PTHR11138:SF5">
    <property type="entry name" value="METHIONYL-TRNA FORMYLTRANSFERASE, MITOCHONDRIAL"/>
    <property type="match status" value="1"/>
</dbReference>
<dbReference type="GO" id="GO:0005829">
    <property type="term" value="C:cytosol"/>
    <property type="evidence" value="ECO:0007669"/>
    <property type="project" value="TreeGrafter"/>
</dbReference>
<organism evidence="2 3">
    <name type="scientific">Vicingus serpentipes</name>
    <dbReference type="NCBI Taxonomy" id="1926625"/>
    <lineage>
        <taxon>Bacteria</taxon>
        <taxon>Pseudomonadati</taxon>
        <taxon>Bacteroidota</taxon>
        <taxon>Flavobacteriia</taxon>
        <taxon>Flavobacteriales</taxon>
        <taxon>Vicingaceae</taxon>
        <taxon>Vicingus</taxon>
    </lineage>
</organism>
<dbReference type="Proteomes" id="UP000321721">
    <property type="component" value="Unassembled WGS sequence"/>
</dbReference>
<sequence>MSKLRVFIVSQEEPFYIPKVIRYLVEHQNENFEIVGASRLQPHRKNKTMKDWLLERTQIYTYWELFITTCFFIYCKIGFKILAKMGVDNPFSVKHVYAKNAINEIETNDINSPFYLTKLRELKIDVVLSISPPQLFGKDLLNLPNKVCLNAHGTLLPRHRGVFGSWWMLFNGDKEIGTTIHTMVEKLDAGEIVWQKEIPMPAQPTQYAIAYHTKKIMAVGLVETLNKLNVKSLDVIKSPYQESYHRAPTKEQGRSFHKKGLRVVTFKNAKLTLSKSF</sequence>
<proteinExistence type="predicted"/>
<comment type="caution">
    <text evidence="2">The sequence shown here is derived from an EMBL/GenBank/DDBJ whole genome shotgun (WGS) entry which is preliminary data.</text>
</comment>
<dbReference type="GO" id="GO:0004479">
    <property type="term" value="F:methionyl-tRNA formyltransferase activity"/>
    <property type="evidence" value="ECO:0007669"/>
    <property type="project" value="TreeGrafter"/>
</dbReference>
<dbReference type="RefSeq" id="WP_147100174.1">
    <property type="nucleotide sequence ID" value="NZ_VOOS01000003.1"/>
</dbReference>
<dbReference type="InterPro" id="IPR002376">
    <property type="entry name" value="Formyl_transf_N"/>
</dbReference>